<organism evidence="1 2">
    <name type="scientific">Cloeon dipterum</name>
    <dbReference type="NCBI Taxonomy" id="197152"/>
    <lineage>
        <taxon>Eukaryota</taxon>
        <taxon>Metazoa</taxon>
        <taxon>Ecdysozoa</taxon>
        <taxon>Arthropoda</taxon>
        <taxon>Hexapoda</taxon>
        <taxon>Insecta</taxon>
        <taxon>Pterygota</taxon>
        <taxon>Palaeoptera</taxon>
        <taxon>Ephemeroptera</taxon>
        <taxon>Pisciforma</taxon>
        <taxon>Baetidae</taxon>
        <taxon>Cloeon</taxon>
    </lineage>
</organism>
<dbReference type="EMBL" id="CADEPI010000544">
    <property type="protein sequence ID" value="CAB3387176.1"/>
    <property type="molecule type" value="Genomic_DNA"/>
</dbReference>
<name>A0A8S1E3Y0_9INSE</name>
<reference evidence="1 2" key="1">
    <citation type="submission" date="2020-04" db="EMBL/GenBank/DDBJ databases">
        <authorList>
            <person name="Alioto T."/>
            <person name="Alioto T."/>
            <person name="Gomez Garrido J."/>
        </authorList>
    </citation>
    <scope>NUCLEOTIDE SEQUENCE [LARGE SCALE GENOMIC DNA]</scope>
</reference>
<proteinExistence type="predicted"/>
<evidence type="ECO:0000313" key="1">
    <source>
        <dbReference type="EMBL" id="CAB3387176.1"/>
    </source>
</evidence>
<evidence type="ECO:0000313" key="2">
    <source>
        <dbReference type="Proteomes" id="UP000494165"/>
    </source>
</evidence>
<protein>
    <recommendedName>
        <fullName evidence="3">FBD domain-containing protein</fullName>
    </recommendedName>
</protein>
<comment type="caution">
    <text evidence="1">The sequence shown here is derived from an EMBL/GenBank/DDBJ whole genome shotgun (WGS) entry which is preliminary data.</text>
</comment>
<accession>A0A8S1E3Y0</accession>
<evidence type="ECO:0008006" key="3">
    <source>
        <dbReference type="Google" id="ProtNLM"/>
    </source>
</evidence>
<keyword evidence="2" id="KW-1185">Reference proteome</keyword>
<sequence length="338" mass="39027">MRAAQMSIVIRIKPQPHDSNTEVPSLLDVTIKNVYKYIDRYDEDLLKTCIGPVRQKMYEEFVRRANNHPLLCRIGEKNHDEKLWAILPVLIKSETITNLVCNSVKLTGCQFSTMSNFRFQELIRCLGANTPNLKELKMISPCSLEYSLEERELASINKLKNLTILDIIRVRVPLSGIMEISHQCKKLKIISAEFSVKIDEVSSIPALRDDFVFVDIGSFLGVDLIPYLRMETDPDNDSNRNLFRLMLEPRHFREFSLAIPFAKKLRSIYIDCAYLVETEEIVEFPHLPVIDYALIDCKGKSTHALRCFLKRNGESLRELRLEVLGTFSLQFIKERPTS</sequence>
<gene>
    <name evidence="1" type="ORF">CLODIP_2_CD13779</name>
</gene>
<dbReference type="SUPFAM" id="SSF52047">
    <property type="entry name" value="RNI-like"/>
    <property type="match status" value="1"/>
</dbReference>
<dbReference type="AlphaFoldDB" id="A0A8S1E3Y0"/>
<dbReference type="Proteomes" id="UP000494165">
    <property type="component" value="Unassembled WGS sequence"/>
</dbReference>